<dbReference type="OrthoDB" id="9808002at2"/>
<dbReference type="Gene3D" id="3.40.640.10">
    <property type="entry name" value="Type I PLP-dependent aspartate aminotransferase-like (Major domain)"/>
    <property type="match status" value="1"/>
</dbReference>
<name>A6DS06_9BACT</name>
<keyword evidence="2" id="KW-0663">Pyridoxal phosphate</keyword>
<sequence>MIYLDNAASTPLLPIVKEFYFDAIDRYYANPHAGHALSHECLRLRDKARAQILKAANADSNDYTVIFTSGGTESNNLALLGTELEEGDEIITCEAEHPSILNVIKEIEKKNVRVHYLALNSTGAPDLTNLEQLITSKTQLIALTLLHNETGGLLDIDQLSNITYGSSIHVHIDAVQGFGKREIDMNDWGINSLSFAGHKFHGPNSSGALIVKNNQLPKALFFGGGQQDGLRSGTLDAAAVAALGFTAQHNAKEKLNETKKIQELNSLCREKLLTLKDKQQNCPIDIISCESASPYILLANFENMQGAILMRALSNKNVIVGTGSACSADSKKISPALKSLGLNDQNGFGVLRISFAWQNTESDVIQFIEELQEVILDY</sequence>
<dbReference type="PIRSF" id="PIRSF005572">
    <property type="entry name" value="NifS"/>
    <property type="match status" value="1"/>
</dbReference>
<keyword evidence="5" id="KW-1185">Reference proteome</keyword>
<dbReference type="InterPro" id="IPR016454">
    <property type="entry name" value="Cysteine_dSase"/>
</dbReference>
<reference evidence="4 5" key="1">
    <citation type="journal article" date="2010" name="J. Bacteriol.">
        <title>Genome sequence of Lentisphaera araneosa HTCC2155T, the type species of the order Lentisphaerales in the phylum Lentisphaerae.</title>
        <authorList>
            <person name="Thrash J.C."/>
            <person name="Cho J.C."/>
            <person name="Vergin K.L."/>
            <person name="Morris R.M."/>
            <person name="Giovannoni S.J."/>
        </authorList>
    </citation>
    <scope>NUCLEOTIDE SEQUENCE [LARGE SCALE GENOMIC DNA]</scope>
    <source>
        <strain evidence="4 5">HTCC2155</strain>
    </source>
</reference>
<dbReference type="InterPro" id="IPR015421">
    <property type="entry name" value="PyrdxlP-dep_Trfase_major"/>
</dbReference>
<protein>
    <submittedName>
        <fullName evidence="4">Cysteine sulfinate desulfinase/cysteine desulfurase and related enzyme</fullName>
    </submittedName>
</protein>
<dbReference type="InterPro" id="IPR015422">
    <property type="entry name" value="PyrdxlP-dep_Trfase_small"/>
</dbReference>
<dbReference type="eggNOG" id="COG1104">
    <property type="taxonomic scope" value="Bacteria"/>
</dbReference>
<evidence type="ECO:0000256" key="1">
    <source>
        <dbReference type="ARBA" id="ARBA00001933"/>
    </source>
</evidence>
<dbReference type="Gene3D" id="3.90.1150.10">
    <property type="entry name" value="Aspartate Aminotransferase, domain 1"/>
    <property type="match status" value="1"/>
</dbReference>
<dbReference type="InterPro" id="IPR015424">
    <property type="entry name" value="PyrdxlP-dep_Trfase"/>
</dbReference>
<evidence type="ECO:0000259" key="3">
    <source>
        <dbReference type="Pfam" id="PF00266"/>
    </source>
</evidence>
<proteinExistence type="predicted"/>
<comment type="cofactor">
    <cofactor evidence="1">
        <name>pyridoxal 5'-phosphate</name>
        <dbReference type="ChEBI" id="CHEBI:597326"/>
    </cofactor>
</comment>
<dbReference type="STRING" id="313628.LNTAR_08161"/>
<evidence type="ECO:0000313" key="5">
    <source>
        <dbReference type="Proteomes" id="UP000004947"/>
    </source>
</evidence>
<organism evidence="4 5">
    <name type="scientific">Lentisphaera araneosa HTCC2155</name>
    <dbReference type="NCBI Taxonomy" id="313628"/>
    <lineage>
        <taxon>Bacteria</taxon>
        <taxon>Pseudomonadati</taxon>
        <taxon>Lentisphaerota</taxon>
        <taxon>Lentisphaeria</taxon>
        <taxon>Lentisphaerales</taxon>
        <taxon>Lentisphaeraceae</taxon>
        <taxon>Lentisphaera</taxon>
    </lineage>
</organism>
<dbReference type="Proteomes" id="UP000004947">
    <property type="component" value="Unassembled WGS sequence"/>
</dbReference>
<dbReference type="EMBL" id="ABCK01000027">
    <property type="protein sequence ID" value="EDM25581.1"/>
    <property type="molecule type" value="Genomic_DNA"/>
</dbReference>
<dbReference type="RefSeq" id="WP_007280624.1">
    <property type="nucleotide sequence ID" value="NZ_ABCK01000027.1"/>
</dbReference>
<dbReference type="SUPFAM" id="SSF53383">
    <property type="entry name" value="PLP-dependent transferases"/>
    <property type="match status" value="1"/>
</dbReference>
<dbReference type="PANTHER" id="PTHR11601">
    <property type="entry name" value="CYSTEINE DESULFURYLASE FAMILY MEMBER"/>
    <property type="match status" value="1"/>
</dbReference>
<evidence type="ECO:0000256" key="2">
    <source>
        <dbReference type="ARBA" id="ARBA00022898"/>
    </source>
</evidence>
<dbReference type="InterPro" id="IPR000192">
    <property type="entry name" value="Aminotrans_V_dom"/>
</dbReference>
<dbReference type="AlphaFoldDB" id="A6DS06"/>
<dbReference type="PANTHER" id="PTHR11601:SF50">
    <property type="entry name" value="CYSTEINE DESULFURASE ISCS 2-RELATED"/>
    <property type="match status" value="1"/>
</dbReference>
<accession>A6DS06</accession>
<comment type="caution">
    <text evidence="4">The sequence shown here is derived from an EMBL/GenBank/DDBJ whole genome shotgun (WGS) entry which is preliminary data.</text>
</comment>
<dbReference type="Pfam" id="PF00266">
    <property type="entry name" value="Aminotran_5"/>
    <property type="match status" value="1"/>
</dbReference>
<gene>
    <name evidence="4" type="ORF">LNTAR_08161</name>
</gene>
<feature type="domain" description="Aminotransferase class V" evidence="3">
    <location>
        <begin position="2"/>
        <end position="366"/>
    </location>
</feature>
<evidence type="ECO:0000313" key="4">
    <source>
        <dbReference type="EMBL" id="EDM25581.1"/>
    </source>
</evidence>